<dbReference type="EMBL" id="RHHN01000108">
    <property type="protein sequence ID" value="RNB46714.1"/>
    <property type="molecule type" value="Genomic_DNA"/>
</dbReference>
<reference evidence="1 2" key="1">
    <citation type="submission" date="2018-10" db="EMBL/GenBank/DDBJ databases">
        <title>Phylogenomics of Brevibacillus.</title>
        <authorList>
            <person name="Dunlap C."/>
        </authorList>
    </citation>
    <scope>NUCLEOTIDE SEQUENCE [LARGE SCALE GENOMIC DNA]</scope>
    <source>
        <strain evidence="1 2">NRRL NRS 1219</strain>
    </source>
</reference>
<sequence length="61" mass="7239">MNKFKEKELQLLSTLCSENKIPTKLAYEIIKSAVKFSYENLSPNARKKEYFDLIDFYSKKN</sequence>
<comment type="caution">
    <text evidence="1">The sequence shown here is derived from an EMBL/GenBank/DDBJ whole genome shotgun (WGS) entry which is preliminary data.</text>
</comment>
<gene>
    <name evidence="1" type="ORF">EB820_24930</name>
</gene>
<accession>A0A3M8A6B7</accession>
<dbReference type="OrthoDB" id="2888163at2"/>
<name>A0A3M8A6B7_9BACL</name>
<dbReference type="AlphaFoldDB" id="A0A3M8A6B7"/>
<evidence type="ECO:0000313" key="1">
    <source>
        <dbReference type="EMBL" id="RNB46714.1"/>
    </source>
</evidence>
<evidence type="ECO:0000313" key="2">
    <source>
        <dbReference type="Proteomes" id="UP000276178"/>
    </source>
</evidence>
<proteinExistence type="predicted"/>
<organism evidence="1 2">
    <name type="scientific">Brevibacillus agri</name>
    <dbReference type="NCBI Taxonomy" id="51101"/>
    <lineage>
        <taxon>Bacteria</taxon>
        <taxon>Bacillati</taxon>
        <taxon>Bacillota</taxon>
        <taxon>Bacilli</taxon>
        <taxon>Bacillales</taxon>
        <taxon>Paenibacillaceae</taxon>
        <taxon>Brevibacillus</taxon>
    </lineage>
</organism>
<dbReference type="Proteomes" id="UP000276178">
    <property type="component" value="Unassembled WGS sequence"/>
</dbReference>
<protein>
    <submittedName>
        <fullName evidence="1">Uncharacterized protein</fullName>
    </submittedName>
</protein>